<dbReference type="RefSeq" id="XP_009766286.1">
    <property type="nucleotide sequence ID" value="XM_009767984.1"/>
</dbReference>
<evidence type="ECO:0000313" key="2">
    <source>
        <dbReference type="Proteomes" id="UP000189701"/>
    </source>
</evidence>
<evidence type="ECO:0000313" key="3">
    <source>
        <dbReference type="RefSeq" id="XP_009766286.1"/>
    </source>
</evidence>
<sequence length="157" mass="17494">MEEIEAQQNKNGNESVKAFASVMGPEHSGRLRFFERGVTRTSLRGKVGYFEPSSNTYNSIQKLEEKTQRMEEKIDEQKATIRQEVVADVLARLQRSRIDIDANIILVALDDNLLGEDLSAQQTALQLIRRLATGTNKEGQLIPGASIADESSDDDLT</sequence>
<reference evidence="2" key="1">
    <citation type="journal article" date="2013" name="Genome Biol.">
        <title>Reference genomes and transcriptomes of Nicotiana sylvestris and Nicotiana tomentosiformis.</title>
        <authorList>
            <person name="Sierro N."/>
            <person name="Battey J.N."/>
            <person name="Ouadi S."/>
            <person name="Bovet L."/>
            <person name="Goepfert S."/>
            <person name="Bakaher N."/>
            <person name="Peitsch M.C."/>
            <person name="Ivanov N.V."/>
        </authorList>
    </citation>
    <scope>NUCLEOTIDE SEQUENCE [LARGE SCALE GENOMIC DNA]</scope>
</reference>
<proteinExistence type="predicted"/>
<dbReference type="PANTHER" id="PTHR31881:SF6">
    <property type="entry name" value="OS09G0494600 PROTEIN"/>
    <property type="match status" value="1"/>
</dbReference>
<protein>
    <submittedName>
        <fullName evidence="3">Uncharacterized protein LOC104217676</fullName>
    </submittedName>
</protein>
<evidence type="ECO:0000256" key="1">
    <source>
        <dbReference type="SAM" id="Coils"/>
    </source>
</evidence>
<dbReference type="PANTHER" id="PTHR31881">
    <property type="match status" value="1"/>
</dbReference>
<feature type="coiled-coil region" evidence="1">
    <location>
        <begin position="53"/>
        <end position="80"/>
    </location>
</feature>
<keyword evidence="1" id="KW-0175">Coiled coil</keyword>
<gene>
    <name evidence="3" type="primary">LOC104217676</name>
</gene>
<dbReference type="AlphaFoldDB" id="A0A1U7VMU8"/>
<organism evidence="2 3">
    <name type="scientific">Nicotiana sylvestris</name>
    <name type="common">Wood tobacco</name>
    <name type="synonym">South American tobacco</name>
    <dbReference type="NCBI Taxonomy" id="4096"/>
    <lineage>
        <taxon>Eukaryota</taxon>
        <taxon>Viridiplantae</taxon>
        <taxon>Streptophyta</taxon>
        <taxon>Embryophyta</taxon>
        <taxon>Tracheophyta</taxon>
        <taxon>Spermatophyta</taxon>
        <taxon>Magnoliopsida</taxon>
        <taxon>eudicotyledons</taxon>
        <taxon>Gunneridae</taxon>
        <taxon>Pentapetalae</taxon>
        <taxon>asterids</taxon>
        <taxon>lamiids</taxon>
        <taxon>Solanales</taxon>
        <taxon>Solanaceae</taxon>
        <taxon>Nicotianoideae</taxon>
        <taxon>Nicotianeae</taxon>
        <taxon>Nicotiana</taxon>
    </lineage>
</organism>
<dbReference type="Proteomes" id="UP000189701">
    <property type="component" value="Unplaced"/>
</dbReference>
<dbReference type="OrthoDB" id="1304697at2759"/>
<name>A0A1U7VMU8_NICSY</name>
<keyword evidence="2" id="KW-1185">Reference proteome</keyword>
<reference evidence="3" key="2">
    <citation type="submission" date="2025-08" db="UniProtKB">
        <authorList>
            <consortium name="RefSeq"/>
        </authorList>
    </citation>
    <scope>IDENTIFICATION</scope>
    <source>
        <tissue evidence="3">Leaf</tissue>
    </source>
</reference>
<accession>A0A1U7VMU8</accession>